<feature type="domain" description="NAD-dependent epimerase/dehydratase" evidence="3">
    <location>
        <begin position="7"/>
        <end position="145"/>
    </location>
</feature>
<dbReference type="InterPro" id="IPR036291">
    <property type="entry name" value="NAD(P)-bd_dom_sf"/>
</dbReference>
<comment type="similarity">
    <text evidence="2">Belongs to the NAD(P)-dependent epimerase/dehydratase family. Dihydroflavonol-4-reductase subfamily.</text>
</comment>
<evidence type="ECO:0000256" key="1">
    <source>
        <dbReference type="ARBA" id="ARBA00023002"/>
    </source>
</evidence>
<keyword evidence="1" id="KW-0560">Oxidoreductase</keyword>
<evidence type="ECO:0000313" key="4">
    <source>
        <dbReference type="EMBL" id="ETO08772.1"/>
    </source>
</evidence>
<protein>
    <submittedName>
        <fullName evidence="4">NAD-dependent epimerase/dehydratase</fullName>
    </submittedName>
</protein>
<dbReference type="Gene3D" id="3.40.50.720">
    <property type="entry name" value="NAD(P)-binding Rossmann-like Domain"/>
    <property type="match status" value="1"/>
</dbReference>
<dbReference type="OMA" id="QHEYSIN"/>
<dbReference type="EMBL" id="ASPP01024709">
    <property type="protein sequence ID" value="ETO08772.1"/>
    <property type="molecule type" value="Genomic_DNA"/>
</dbReference>
<dbReference type="SUPFAM" id="SSF51735">
    <property type="entry name" value="NAD(P)-binding Rossmann-fold domains"/>
    <property type="match status" value="1"/>
</dbReference>
<dbReference type="InterPro" id="IPR001509">
    <property type="entry name" value="Epimerase_deHydtase"/>
</dbReference>
<proteinExistence type="inferred from homology"/>
<evidence type="ECO:0000256" key="2">
    <source>
        <dbReference type="ARBA" id="ARBA00023445"/>
    </source>
</evidence>
<dbReference type="OrthoDB" id="2735536at2759"/>
<dbReference type="PANTHER" id="PTHR10366:SF564">
    <property type="entry name" value="STEROL-4-ALPHA-CARBOXYLATE 3-DEHYDROGENASE, DECARBOXYLATING"/>
    <property type="match status" value="1"/>
</dbReference>
<reference evidence="4 5" key="1">
    <citation type="journal article" date="2013" name="Curr. Biol.">
        <title>The Genome of the Foraminiferan Reticulomyxa filosa.</title>
        <authorList>
            <person name="Glockner G."/>
            <person name="Hulsmann N."/>
            <person name="Schleicher M."/>
            <person name="Noegel A.A."/>
            <person name="Eichinger L."/>
            <person name="Gallinger C."/>
            <person name="Pawlowski J."/>
            <person name="Sierra R."/>
            <person name="Euteneuer U."/>
            <person name="Pillet L."/>
            <person name="Moustafa A."/>
            <person name="Platzer M."/>
            <person name="Groth M."/>
            <person name="Szafranski K."/>
            <person name="Schliwa M."/>
        </authorList>
    </citation>
    <scope>NUCLEOTIDE SEQUENCE [LARGE SCALE GENOMIC DNA]</scope>
</reference>
<dbReference type="Pfam" id="PF01370">
    <property type="entry name" value="Epimerase"/>
    <property type="match status" value="1"/>
</dbReference>
<gene>
    <name evidence="4" type="ORF">RFI_28619</name>
</gene>
<sequence length="168" mass="19041">MNNPPLVLVTGASGFIAGHVVQQLCIKGYRVRGTVRKISKDHQYIYDLSTDKNTRPIELFECDLSSDKNWDNAIQGCDYVIHTANVMPPAKGEKNLTEKDYTEPVMKGMERILNVCLANRNTIKRVVYTTSVAAMDVEGKNLPKERQEVTFLTSKDWTPLDKPDYFVN</sequence>
<dbReference type="GO" id="GO:0016616">
    <property type="term" value="F:oxidoreductase activity, acting on the CH-OH group of donors, NAD or NADP as acceptor"/>
    <property type="evidence" value="ECO:0007669"/>
    <property type="project" value="TreeGrafter"/>
</dbReference>
<dbReference type="PANTHER" id="PTHR10366">
    <property type="entry name" value="NAD DEPENDENT EPIMERASE/DEHYDRATASE"/>
    <property type="match status" value="1"/>
</dbReference>
<dbReference type="Proteomes" id="UP000023152">
    <property type="component" value="Unassembled WGS sequence"/>
</dbReference>
<evidence type="ECO:0000313" key="5">
    <source>
        <dbReference type="Proteomes" id="UP000023152"/>
    </source>
</evidence>
<dbReference type="InterPro" id="IPR050425">
    <property type="entry name" value="NAD(P)_dehydrat-like"/>
</dbReference>
<evidence type="ECO:0000259" key="3">
    <source>
        <dbReference type="Pfam" id="PF01370"/>
    </source>
</evidence>
<keyword evidence="5" id="KW-1185">Reference proteome</keyword>
<organism evidence="4 5">
    <name type="scientific">Reticulomyxa filosa</name>
    <dbReference type="NCBI Taxonomy" id="46433"/>
    <lineage>
        <taxon>Eukaryota</taxon>
        <taxon>Sar</taxon>
        <taxon>Rhizaria</taxon>
        <taxon>Retaria</taxon>
        <taxon>Foraminifera</taxon>
        <taxon>Monothalamids</taxon>
        <taxon>Reticulomyxidae</taxon>
        <taxon>Reticulomyxa</taxon>
    </lineage>
</organism>
<dbReference type="AlphaFoldDB" id="X6M5M5"/>
<accession>X6M5M5</accession>
<name>X6M5M5_RETFI</name>
<comment type="caution">
    <text evidence="4">The sequence shown here is derived from an EMBL/GenBank/DDBJ whole genome shotgun (WGS) entry which is preliminary data.</text>
</comment>